<dbReference type="InterPro" id="IPR011009">
    <property type="entry name" value="Kinase-like_dom_sf"/>
</dbReference>
<keyword evidence="6 16" id="KW-0723">Serine/threonine-protein kinase</keyword>
<feature type="region of interest" description="Disordered" evidence="17">
    <location>
        <begin position="203"/>
        <end position="226"/>
    </location>
</feature>
<evidence type="ECO:0000256" key="10">
    <source>
        <dbReference type="ARBA" id="ARBA00022777"/>
    </source>
</evidence>
<accession>A0A0C3CKU7</accession>
<dbReference type="OrthoDB" id="381190at2759"/>
<name>A0A0C3CKU7_HEBCY</name>
<evidence type="ECO:0000256" key="11">
    <source>
        <dbReference type="ARBA" id="ARBA00022840"/>
    </source>
</evidence>
<evidence type="ECO:0000259" key="20">
    <source>
        <dbReference type="PROSITE" id="PS51190"/>
    </source>
</evidence>
<feature type="domain" description="PI3K/PI4K catalytic" evidence="18">
    <location>
        <begin position="2677"/>
        <end position="2990"/>
    </location>
</feature>
<dbReference type="CDD" id="cd05171">
    <property type="entry name" value="PIKKc_ATM"/>
    <property type="match status" value="1"/>
</dbReference>
<dbReference type="InterPro" id="IPR014009">
    <property type="entry name" value="PIK_FAT"/>
</dbReference>
<keyword evidence="9 16" id="KW-0227">DNA damage</keyword>
<dbReference type="GO" id="GO:0000781">
    <property type="term" value="C:chromosome, telomeric region"/>
    <property type="evidence" value="ECO:0007669"/>
    <property type="project" value="UniProtKB-SubCell"/>
</dbReference>
<feature type="compositionally biased region" description="Polar residues" evidence="17">
    <location>
        <begin position="975"/>
        <end position="985"/>
    </location>
</feature>
<keyword evidence="22" id="KW-1185">Reference proteome</keyword>
<feature type="domain" description="FATC" evidence="20">
    <location>
        <begin position="3008"/>
        <end position="3040"/>
    </location>
</feature>
<dbReference type="InterPro" id="IPR036940">
    <property type="entry name" value="PI3/4_kinase_cat_sf"/>
</dbReference>
<comment type="function">
    <text evidence="13 16">Serine/threonine protein kinase which activates checkpoint signaling upon genotoxic stresses such as ionizing radiation (IR), ultraviolet light (UV), or DNA replication stalling, thereby acting as a DNA damage sensor. Recognizes the substrate consensus sequence [ST]-Q. Phosphorylates histone H2A to form H2AS128ph (gamma-H2A) at sites of DNA damage, involved in the regulation of DNA damage response mechanism. Required for the control of telomere length and genome stability.</text>
</comment>
<evidence type="ECO:0000259" key="18">
    <source>
        <dbReference type="PROSITE" id="PS50290"/>
    </source>
</evidence>
<dbReference type="GO" id="GO:0035556">
    <property type="term" value="P:intracellular signal transduction"/>
    <property type="evidence" value="ECO:0007669"/>
    <property type="project" value="UniProtKB-ARBA"/>
</dbReference>
<dbReference type="STRING" id="686832.A0A0C3CKU7"/>
<feature type="compositionally biased region" description="Polar residues" evidence="17">
    <location>
        <begin position="2567"/>
        <end position="2588"/>
    </location>
</feature>
<dbReference type="PROSITE" id="PS51190">
    <property type="entry name" value="FATC"/>
    <property type="match status" value="1"/>
</dbReference>
<dbReference type="SMART" id="SM01342">
    <property type="entry name" value="TAN"/>
    <property type="match status" value="1"/>
</dbReference>
<dbReference type="Gene3D" id="1.10.1070.11">
    <property type="entry name" value="Phosphatidylinositol 3-/4-kinase, catalytic domain"/>
    <property type="match status" value="1"/>
</dbReference>
<evidence type="ECO:0000256" key="7">
    <source>
        <dbReference type="ARBA" id="ARBA00022679"/>
    </source>
</evidence>
<evidence type="ECO:0000256" key="5">
    <source>
        <dbReference type="ARBA" id="ARBA00014619"/>
    </source>
</evidence>
<dbReference type="Pfam" id="PF25030">
    <property type="entry name" value="M-HEAT_ATR"/>
    <property type="match status" value="1"/>
</dbReference>
<dbReference type="InterPro" id="IPR038980">
    <property type="entry name" value="ATM_plant"/>
</dbReference>
<dbReference type="PROSITE" id="PS51189">
    <property type="entry name" value="FAT"/>
    <property type="match status" value="1"/>
</dbReference>
<feature type="region of interest" description="Disordered" evidence="17">
    <location>
        <begin position="971"/>
        <end position="991"/>
    </location>
</feature>
<dbReference type="InterPro" id="IPR056802">
    <property type="entry name" value="ATR-like_M-HEAT"/>
</dbReference>
<comment type="subunit">
    <text evidence="3">Associates with DNA double-strand breaks.</text>
</comment>
<organism evidence="21 22">
    <name type="scientific">Hebeloma cylindrosporum</name>
    <dbReference type="NCBI Taxonomy" id="76867"/>
    <lineage>
        <taxon>Eukaryota</taxon>
        <taxon>Fungi</taxon>
        <taxon>Dikarya</taxon>
        <taxon>Basidiomycota</taxon>
        <taxon>Agaricomycotina</taxon>
        <taxon>Agaricomycetes</taxon>
        <taxon>Agaricomycetidae</taxon>
        <taxon>Agaricales</taxon>
        <taxon>Agaricineae</taxon>
        <taxon>Hymenogastraceae</taxon>
        <taxon>Hebeloma</taxon>
    </lineage>
</organism>
<evidence type="ECO:0000256" key="12">
    <source>
        <dbReference type="ARBA" id="ARBA00023242"/>
    </source>
</evidence>
<keyword evidence="16" id="KW-0779">Telomere</keyword>
<reference evidence="21 22" key="1">
    <citation type="submission" date="2014-04" db="EMBL/GenBank/DDBJ databases">
        <authorList>
            <consortium name="DOE Joint Genome Institute"/>
            <person name="Kuo A."/>
            <person name="Gay G."/>
            <person name="Dore J."/>
            <person name="Kohler A."/>
            <person name="Nagy L.G."/>
            <person name="Floudas D."/>
            <person name="Copeland A."/>
            <person name="Barry K.W."/>
            <person name="Cichocki N."/>
            <person name="Veneault-Fourrey C."/>
            <person name="LaButti K."/>
            <person name="Lindquist E.A."/>
            <person name="Lipzen A."/>
            <person name="Lundell T."/>
            <person name="Morin E."/>
            <person name="Murat C."/>
            <person name="Sun H."/>
            <person name="Tunlid A."/>
            <person name="Henrissat B."/>
            <person name="Grigoriev I.V."/>
            <person name="Hibbett D.S."/>
            <person name="Martin F."/>
            <person name="Nordberg H.P."/>
            <person name="Cantor M.N."/>
            <person name="Hua S.X."/>
        </authorList>
    </citation>
    <scope>NUCLEOTIDE SEQUENCE [LARGE SCALE GENOMIC DNA]</scope>
    <source>
        <strain evidence="22">h7</strain>
    </source>
</reference>
<dbReference type="Gene3D" id="3.30.1010.10">
    <property type="entry name" value="Phosphatidylinositol 3-kinase Catalytic Subunit, Chain A, domain 4"/>
    <property type="match status" value="1"/>
</dbReference>
<dbReference type="PROSITE" id="PS50290">
    <property type="entry name" value="PI3_4_KINASE_3"/>
    <property type="match status" value="1"/>
</dbReference>
<dbReference type="InterPro" id="IPR000403">
    <property type="entry name" value="PI3/4_kinase_cat_dom"/>
</dbReference>
<dbReference type="PROSITE" id="PS00916">
    <property type="entry name" value="PI3_4_KINASE_2"/>
    <property type="match status" value="1"/>
</dbReference>
<dbReference type="PANTHER" id="PTHR37079:SF4">
    <property type="entry name" value="SERINE_THREONINE-PROTEIN KINASE ATM"/>
    <property type="match status" value="1"/>
</dbReference>
<evidence type="ECO:0000256" key="6">
    <source>
        <dbReference type="ARBA" id="ARBA00022527"/>
    </source>
</evidence>
<dbReference type="GO" id="GO:0006325">
    <property type="term" value="P:chromatin organization"/>
    <property type="evidence" value="ECO:0007669"/>
    <property type="project" value="UniProtKB-KW"/>
</dbReference>
<feature type="domain" description="FAT" evidence="19">
    <location>
        <begin position="1957"/>
        <end position="2560"/>
    </location>
</feature>
<evidence type="ECO:0000256" key="14">
    <source>
        <dbReference type="ARBA" id="ARBA00047899"/>
    </source>
</evidence>
<dbReference type="SMART" id="SM01343">
    <property type="entry name" value="FATC"/>
    <property type="match status" value="1"/>
</dbReference>
<evidence type="ECO:0000256" key="8">
    <source>
        <dbReference type="ARBA" id="ARBA00022741"/>
    </source>
</evidence>
<comment type="catalytic activity">
    <reaction evidence="15">
        <text>L-seryl-[protein] + ATP = O-phospho-L-seryl-[protein] + ADP + H(+)</text>
        <dbReference type="Rhea" id="RHEA:17989"/>
        <dbReference type="Rhea" id="RHEA-COMP:9863"/>
        <dbReference type="Rhea" id="RHEA-COMP:11604"/>
        <dbReference type="ChEBI" id="CHEBI:15378"/>
        <dbReference type="ChEBI" id="CHEBI:29999"/>
        <dbReference type="ChEBI" id="CHEBI:30616"/>
        <dbReference type="ChEBI" id="CHEBI:83421"/>
        <dbReference type="ChEBI" id="CHEBI:456216"/>
        <dbReference type="EC" id="2.7.11.1"/>
    </reaction>
</comment>
<dbReference type="SUPFAM" id="SSF56112">
    <property type="entry name" value="Protein kinase-like (PK-like)"/>
    <property type="match status" value="1"/>
</dbReference>
<sequence length="3040" mass="344673">MTTLASVLQNLKSDKIKVRQEALSKIREVFSKDHVVENFTKSSNSLSWLAVFQALFEAVMAEKRAVVKPSTQKAGVSSSAATRRLSDAASVVRWLTELTVQYMNMKVVNPLMRHLCQTLQHEGELLAPVALDYVKALKCLVNFTPHLEHIDDNSWVRLAELSFNVILDDPLETKLVLDGNDTGADGSDSEMYIDDDILEEATDSGVGRGKKRPRRDPTPTPILSPRKAKARRNVISVSLEQVECASLLSILLSSSVAPILSPNYPGLATAILLRLQRFLERYPADSSLLHDYLAMLSSTLQHLSLNKKLAVEKFARSTWVGLVGLLATKDRRMKEGLVVILRNLFEFVTCPSLSEGSRLPTFDRVDGISRLWNLLDGEGEGRRGLDGLSLEALRLQIWNPINHAEDPFVAKTFRAGWNFDSGQALAWAILELQADCAAKLFQFSESIHSTTPGPSIPDAKRFKIPNPIFDLLNLKQDKKATIPSHIRGYRLQILLFFVDRHWHIVHDTLKHDIVKALLDLVAFEDVEIQSWVFLNLAAIAHEEGSIPNRKSAEDEQALNATIWDSAWAHAIRKTNVPAICRAACHAGLSLLTSFYSKTHRPHLLTSNRVLLEIETFAKDMDVQGPSYPFDSVCMFLSHCLTIASQDVRLYRMHLEDKVLSWFVDSWKISDSRIKLAPNTTADILLLLETLCGLSKRVDLIFRPLLPQSHVVDSVIEEKKVRVIRDFLLYAKLPPFTQHSEAREGPSNAVYNNNAGKAIDSSEQFQTVTPRGRERKLSSFLLRTLESHIFDWENNKDGHNHPTAEMARRSLDVAATAIAFESMLLLNGTVSNRQVLQTSAKLIALLTRFLAQSHWSIAERLFVAHSLEIFISYDDQGLDGTFREAFAQPGPGSGIKKQILQNVLLNEVIAEDRSCRRRLDFLRLIWQNVDAQEALGAVRTNFRSILNQTLNGSLNSGEEEVADLDDKDGFGPIRTIHQNPPNSATGVRNPEEDRPTQHLLQLCAGFLACGPFLQSPSAEPTRDKELVQLLLETARTMPDKICHISSIFFRQVRRGTLSLNPKHLCDLYTQFGDLLGQYSFSKSERFLGVVLDLLTCSFGARSDPHASAAEEVQENFCQLCGWLSKMLKKNLMRSWRLRDTFARFIELYLLDDPSQSSWTPDNNEPGTDDSPQCPPLCLPQLSADIDIRVRFRVAVINTRLLAFSKHINLEPLQMYDIMKRSYTLHLDNYEHMLTRMLSLGNIMVVSSAVRRGPYWHLLETCLHSQQYSDHIESILTGVSARLGMSSLSTLFEAYASQIAYSVSQSKGDFTGVPPHLLGYRDRRRSAEATFRLFSPTNILTNAQQAFERHCQLLQKSSEDGVRECFGNIVGLLIVSWVLNRPDGEIVHLIKNVIGLEDFQSTLEENVDAIVTTILRSLGDQDFSINGPIIPALQAFDETNKIAPTFQALNNYRSADDNFACHIPNLPAFPTQNTLKSLHWLSSTIPSAYTKATTYHVLQQLMREIYTTPLVNEQYRLINAMTLWMAYRRHDFDDVTLLHTVVHGASLLLSQYDLARSAQSILEWAFRCYRRNKLKDSRLPDVFIRISYIAHGFASDTRDRSTSQMGATLLTWIEGQLDSLSAVMEASILRALTVWPQAPSDKLMPIYKQITTQTLTTVLEDHRITSNKFRLVRQIQDHTRFETNAQSQFSKFYFWRLKDCMPLSGRLQDEDVQSFTTLLAQNYGKIGSFSVEQPDLNAPRPRHRRVFKKKDSILDSSAARDAITLGIFLMLEDDDPSHVSNAYQTLRLLTSVSSPNHQFFHLPSDYRAELELLKIYRCLSITRPVVNIHDVLKSDLYLESANNFSKWISLIAVLLSDTLATIDPYFGQLSSLLISDTEFADQILPILVHTLLLHNSKKAESRSYRTTLSEYFTLILTSKNTDLSCIRVIVDVVLHLRYFNLQPGDALAYNKWLEVDFALLARAAILCGAYTTALLFVETAMEQKSSQGEDSTTEEVLFEIYAHIDEPDGFYGIETKDLHQFLIKRLHHEKQWDKAFRFHGAALEAGRARTGEGDGLLQSFHYFGFDRLAIDTLRNTAGQSRDSDAASSMDYRLGWRTETWDLPDRAKESSSAPLYRSLKAVYRERDPRIVEDTIRSSLFEEMERLQSLGTENLVEIRSASQDLMCLGEILGWMREDRQDLLKPEKISLENWEPFINLSEQFEFSDFESLMATRISLIRSVRQREERQRIGTFVTSYVRGLIEIERSCLLRLSAAARASGQIQIALNSVIRAQCLETIPSAEVSEEFAIVLWLQKEEKLAVQFLKDLVHRAHSSDDNKQGLSRKALWLSRLGTWTAEACIEKPTEIWDRYFEPSILLLERVQELDSKVDLNQATIYRECAMFAERQFHATLRSPDAVRWKVYVDRKRQEIEQRSVELRSNSDVTRQKTLEHDQAKARKLLQADSELFKKHNTLRETFLKQAMDMHSRCLQTSDSFDNDSAIRFCSLWFANFDDESILECVRMALAKIPSRKLVFLAHQITARVASPSNAMLTDPQDNLHKLVVRMCEEHPFHVLYQVYCLSDHSSPPIGNTRQSGRFSSQATQTDRGTAASTFLDRLRGQSTTSQRVRDLETLCDAYLQWAKLPIAKDQAYKVKPKPPSFKVPSRLKILQISNLRVPVTTASLPLDLTLEYNNCVWIKGYEQTFTTAGGVNMPKISICQGSDGQGYKQLFKGEGNDDLRQDAVMEQVFDLVNSVLRRDRETNRRELKVRDYKVIPLASQAGILEFVGNTSPLRDWLTRAHPRYNPTDMKPGDFHERLQKVQTDSPNDHRRQLNTFMAGRKKFKPVMRHYFTEKHKTPITWFQMRLCYSRSIATTSLVGHVLGLGDRHVSNILLDNVTGEVVHIDLGIAFDQGKLLPIPERVPFRMTADIIDGMGPSGTSGVFQRCSEETLRVLREESELIMTVLEVFKHDPLHSWTASEVKVKQAQTGVPTSTSVNDTTRFNLGIGIDMSSGSADEAADRALSSVARKLDTSLSVESTVNELIAEATDPMNLATIFYGWSPYL</sequence>
<dbReference type="GO" id="GO:0005524">
    <property type="term" value="F:ATP binding"/>
    <property type="evidence" value="ECO:0007669"/>
    <property type="project" value="UniProtKB-KW"/>
</dbReference>
<evidence type="ECO:0000256" key="1">
    <source>
        <dbReference type="ARBA" id="ARBA00004123"/>
    </source>
</evidence>
<keyword evidence="8 16" id="KW-0547">Nucleotide-binding</keyword>
<evidence type="ECO:0000256" key="16">
    <source>
        <dbReference type="RuleBase" id="RU365027"/>
    </source>
</evidence>
<dbReference type="InterPro" id="IPR016024">
    <property type="entry name" value="ARM-type_fold"/>
</dbReference>
<gene>
    <name evidence="21" type="ORF">M413DRAFT_442693</name>
</gene>
<evidence type="ECO:0000256" key="9">
    <source>
        <dbReference type="ARBA" id="ARBA00022763"/>
    </source>
</evidence>
<reference evidence="22" key="2">
    <citation type="submission" date="2015-01" db="EMBL/GenBank/DDBJ databases">
        <title>Evolutionary Origins and Diversification of the Mycorrhizal Mutualists.</title>
        <authorList>
            <consortium name="DOE Joint Genome Institute"/>
            <consortium name="Mycorrhizal Genomics Consortium"/>
            <person name="Kohler A."/>
            <person name="Kuo A."/>
            <person name="Nagy L.G."/>
            <person name="Floudas D."/>
            <person name="Copeland A."/>
            <person name="Barry K.W."/>
            <person name="Cichocki N."/>
            <person name="Veneault-Fourrey C."/>
            <person name="LaButti K."/>
            <person name="Lindquist E.A."/>
            <person name="Lipzen A."/>
            <person name="Lundell T."/>
            <person name="Morin E."/>
            <person name="Murat C."/>
            <person name="Riley R."/>
            <person name="Ohm R."/>
            <person name="Sun H."/>
            <person name="Tunlid A."/>
            <person name="Henrissat B."/>
            <person name="Grigoriev I.V."/>
            <person name="Hibbett D.S."/>
            <person name="Martin F."/>
        </authorList>
    </citation>
    <scope>NUCLEOTIDE SEQUENCE [LARGE SCALE GENOMIC DNA]</scope>
    <source>
        <strain evidence="22">h7</strain>
    </source>
</reference>
<dbReference type="Pfam" id="PF02260">
    <property type="entry name" value="FATC"/>
    <property type="match status" value="1"/>
</dbReference>
<dbReference type="EC" id="2.7.11.1" evidence="4 16"/>
<evidence type="ECO:0000256" key="2">
    <source>
        <dbReference type="ARBA" id="ARBA00010769"/>
    </source>
</evidence>
<keyword evidence="10 16" id="KW-0418">Kinase</keyword>
<comment type="subcellular location">
    <subcellularLocation>
        <location evidence="16">Chromosome</location>
        <location evidence="16">Telomere</location>
    </subcellularLocation>
    <subcellularLocation>
        <location evidence="1 16">Nucleus</location>
    </subcellularLocation>
</comment>
<evidence type="ECO:0000256" key="15">
    <source>
        <dbReference type="ARBA" id="ARBA00048679"/>
    </source>
</evidence>
<keyword evidence="7 16" id="KW-0808">Transferase</keyword>
<dbReference type="InterPro" id="IPR044107">
    <property type="entry name" value="PIKKc_ATM"/>
</dbReference>
<dbReference type="SUPFAM" id="SSF48371">
    <property type="entry name" value="ARM repeat"/>
    <property type="match status" value="1"/>
</dbReference>
<evidence type="ECO:0000256" key="17">
    <source>
        <dbReference type="SAM" id="MobiDB-lite"/>
    </source>
</evidence>
<comment type="catalytic activity">
    <reaction evidence="14 16">
        <text>L-threonyl-[protein] + ATP = O-phospho-L-threonyl-[protein] + ADP + H(+)</text>
        <dbReference type="Rhea" id="RHEA:46608"/>
        <dbReference type="Rhea" id="RHEA-COMP:11060"/>
        <dbReference type="Rhea" id="RHEA-COMP:11605"/>
        <dbReference type="ChEBI" id="CHEBI:15378"/>
        <dbReference type="ChEBI" id="CHEBI:30013"/>
        <dbReference type="ChEBI" id="CHEBI:30616"/>
        <dbReference type="ChEBI" id="CHEBI:61977"/>
        <dbReference type="ChEBI" id="CHEBI:456216"/>
        <dbReference type="EC" id="2.7.11.1"/>
    </reaction>
</comment>
<keyword evidence="12 16" id="KW-0539">Nucleus</keyword>
<dbReference type="GO" id="GO:0005634">
    <property type="term" value="C:nucleus"/>
    <property type="evidence" value="ECO:0007669"/>
    <property type="project" value="UniProtKB-SubCell"/>
</dbReference>
<comment type="similarity">
    <text evidence="2 16">Belongs to the PI3/PI4-kinase family. ATM subfamily.</text>
</comment>
<protein>
    <recommendedName>
        <fullName evidence="5 16">Serine/threonine-protein kinase Tel1</fullName>
        <ecNumber evidence="4 16">2.7.11.1</ecNumber>
    </recommendedName>
</protein>
<evidence type="ECO:0000259" key="19">
    <source>
        <dbReference type="PROSITE" id="PS51189"/>
    </source>
</evidence>
<evidence type="ECO:0000313" key="21">
    <source>
        <dbReference type="EMBL" id="KIM44739.1"/>
    </source>
</evidence>
<dbReference type="PANTHER" id="PTHR37079">
    <property type="entry name" value="SERINE/THREONINE-PROTEIN KINASE ATM"/>
    <property type="match status" value="1"/>
</dbReference>
<keyword evidence="16" id="KW-0156">Chromatin regulator</keyword>
<evidence type="ECO:0000313" key="22">
    <source>
        <dbReference type="Proteomes" id="UP000053424"/>
    </source>
</evidence>
<dbReference type="HOGENOM" id="CLU_000178_11_0_1"/>
<dbReference type="InterPro" id="IPR003152">
    <property type="entry name" value="FATC_dom"/>
</dbReference>
<feature type="region of interest" description="Disordered" evidence="17">
    <location>
        <begin position="2567"/>
        <end position="2591"/>
    </location>
</feature>
<keyword evidence="11 16" id="KW-0067">ATP-binding</keyword>
<proteinExistence type="inferred from homology"/>
<dbReference type="GO" id="GO:0004674">
    <property type="term" value="F:protein serine/threonine kinase activity"/>
    <property type="evidence" value="ECO:0007669"/>
    <property type="project" value="UniProtKB-KW"/>
</dbReference>
<dbReference type="Proteomes" id="UP000053424">
    <property type="component" value="Unassembled WGS sequence"/>
</dbReference>
<evidence type="ECO:0000256" key="3">
    <source>
        <dbReference type="ARBA" id="ARBA00011370"/>
    </source>
</evidence>
<dbReference type="EMBL" id="KN831773">
    <property type="protein sequence ID" value="KIM44739.1"/>
    <property type="molecule type" value="Genomic_DNA"/>
</dbReference>
<evidence type="ECO:0000256" key="4">
    <source>
        <dbReference type="ARBA" id="ARBA00012513"/>
    </source>
</evidence>
<keyword evidence="16" id="KW-0158">Chromosome</keyword>
<dbReference type="Pfam" id="PF11640">
    <property type="entry name" value="TAN"/>
    <property type="match status" value="1"/>
</dbReference>
<dbReference type="Pfam" id="PF00454">
    <property type="entry name" value="PI3_PI4_kinase"/>
    <property type="match status" value="1"/>
</dbReference>
<dbReference type="InterPro" id="IPR018936">
    <property type="entry name" value="PI3/4_kinase_CS"/>
</dbReference>
<dbReference type="InterPro" id="IPR021668">
    <property type="entry name" value="TAN"/>
</dbReference>
<dbReference type="GO" id="GO:0106310">
    <property type="term" value="F:protein serine kinase activity"/>
    <property type="evidence" value="ECO:0007669"/>
    <property type="project" value="RHEA"/>
</dbReference>
<dbReference type="SMART" id="SM00146">
    <property type="entry name" value="PI3Kc"/>
    <property type="match status" value="1"/>
</dbReference>
<dbReference type="GO" id="GO:0006281">
    <property type="term" value="P:DNA repair"/>
    <property type="evidence" value="ECO:0007669"/>
    <property type="project" value="InterPro"/>
</dbReference>
<evidence type="ECO:0000256" key="13">
    <source>
        <dbReference type="ARBA" id="ARBA00025079"/>
    </source>
</evidence>